<keyword evidence="3" id="KW-0614">Plasmid</keyword>
<organism evidence="3 4">
    <name type="scientific">Paraburkholderia largidicola</name>
    <dbReference type="NCBI Taxonomy" id="3014751"/>
    <lineage>
        <taxon>Bacteria</taxon>
        <taxon>Pseudomonadati</taxon>
        <taxon>Pseudomonadota</taxon>
        <taxon>Betaproteobacteria</taxon>
        <taxon>Burkholderiales</taxon>
        <taxon>Burkholderiaceae</taxon>
        <taxon>Paraburkholderia</taxon>
    </lineage>
</organism>
<reference evidence="3 4" key="1">
    <citation type="journal article" date="2020" name="Genes (Basel)">
        <title>Genomic Comparison of Insect Gut Symbionts from Divergent Burkholderia Subclades.</title>
        <authorList>
            <person name="Takeshita K."/>
            <person name="Kikuchi Y."/>
        </authorList>
    </citation>
    <scope>NUCLEOTIDE SEQUENCE [LARGE SCALE GENOMIC DNA]</scope>
    <source>
        <strain evidence="3 4">PGU16</strain>
        <plasmid evidence="3 4">PPGU16_p1</plasmid>
    </source>
</reference>
<dbReference type="Proteomes" id="UP000510888">
    <property type="component" value="Plasmid PPGU16_p1"/>
</dbReference>
<evidence type="ECO:0000313" key="3">
    <source>
        <dbReference type="EMBL" id="BCF92881.1"/>
    </source>
</evidence>
<dbReference type="PANTHER" id="PTHR46401:SF2">
    <property type="entry name" value="GLYCOSYLTRANSFERASE WBBK-RELATED"/>
    <property type="match status" value="1"/>
</dbReference>
<gene>
    <name evidence="3" type="ORF">PPGU16_59480</name>
</gene>
<evidence type="ECO:0000313" key="4">
    <source>
        <dbReference type="Proteomes" id="UP000510888"/>
    </source>
</evidence>
<dbReference type="KEGG" id="plad:PPGU16_59480"/>
<dbReference type="SUPFAM" id="SSF53756">
    <property type="entry name" value="UDP-Glycosyltransferase/glycogen phosphorylase"/>
    <property type="match status" value="1"/>
</dbReference>
<dbReference type="EMBL" id="AP023176">
    <property type="protein sequence ID" value="BCF92881.1"/>
    <property type="molecule type" value="Genomic_DNA"/>
</dbReference>
<protein>
    <submittedName>
        <fullName evidence="3">Group 1 glycosyl transferase</fullName>
    </submittedName>
</protein>
<proteinExistence type="predicted"/>
<dbReference type="GO" id="GO:0009103">
    <property type="term" value="P:lipopolysaccharide biosynthetic process"/>
    <property type="evidence" value="ECO:0007669"/>
    <property type="project" value="TreeGrafter"/>
</dbReference>
<dbReference type="RefSeq" id="WP_180726385.1">
    <property type="nucleotide sequence ID" value="NZ_AP023176.1"/>
</dbReference>
<accession>A0A7I8BXA2</accession>
<dbReference type="AlphaFoldDB" id="A0A7I8BXA2"/>
<dbReference type="GO" id="GO:0016757">
    <property type="term" value="F:glycosyltransferase activity"/>
    <property type="evidence" value="ECO:0007669"/>
    <property type="project" value="InterPro"/>
</dbReference>
<sequence>MIDTPHQSDSATLSAVPGSVLSERVETDIANDVDALDVDFVINGKFMSQRMTGVQRCAYEFASALQGLETNRRRFSVIVQADAGSTAAPFKTRSVSSWFKGPLWEQLALPFAAGRRVLVSLCNVGPVIKRRHIVMIYDMAVYDVPAGYSRKFRWWYRFVFFSLKLNARHIVTVSEFSKSRIRAVLSVPDSKVSVVKLGVDHLDRIESDTGVISRLNLKKGRYGLAVGSLAGGKNHARVLAAIEQLELPDDFRFVVAGGKNVRIFGGDTSEKDAAKKVVWAGYVEDSELKALYENATFFVFPSLYEGFGLPPLEAMYCSCPVIVSREASLPEVCGDAALYCDAYSVEDIAEKMTMMINDDALRERYRARGYRHASQYRWSMSASRLLDTIGRAR</sequence>
<keyword evidence="1 3" id="KW-0808">Transferase</keyword>
<dbReference type="InterPro" id="IPR001296">
    <property type="entry name" value="Glyco_trans_1"/>
</dbReference>
<dbReference type="CDD" id="cd03809">
    <property type="entry name" value="GT4_MtfB-like"/>
    <property type="match status" value="1"/>
</dbReference>
<geneLocation type="plasmid" evidence="3 4">
    <name>PPGU16_p1</name>
</geneLocation>
<feature type="domain" description="Glycosyl transferase family 1" evidence="2">
    <location>
        <begin position="219"/>
        <end position="371"/>
    </location>
</feature>
<evidence type="ECO:0000259" key="2">
    <source>
        <dbReference type="Pfam" id="PF00534"/>
    </source>
</evidence>
<keyword evidence="4" id="KW-1185">Reference proteome</keyword>
<dbReference type="Pfam" id="PF00534">
    <property type="entry name" value="Glycos_transf_1"/>
    <property type="match status" value="1"/>
</dbReference>
<dbReference type="PANTHER" id="PTHR46401">
    <property type="entry name" value="GLYCOSYLTRANSFERASE WBBK-RELATED"/>
    <property type="match status" value="1"/>
</dbReference>
<evidence type="ECO:0000256" key="1">
    <source>
        <dbReference type="ARBA" id="ARBA00022679"/>
    </source>
</evidence>
<name>A0A7I8BXA2_9BURK</name>
<dbReference type="Gene3D" id="3.40.50.2000">
    <property type="entry name" value="Glycogen Phosphorylase B"/>
    <property type="match status" value="2"/>
</dbReference>